<dbReference type="Proteomes" id="UP001233172">
    <property type="component" value="Unassembled WGS sequence"/>
</dbReference>
<reference evidence="7" key="2">
    <citation type="submission" date="2023-04" db="EMBL/GenBank/DDBJ databases">
        <authorList>
            <person name="Bu L."/>
            <person name="Lu L."/>
            <person name="Laidemitt M.R."/>
            <person name="Zhang S.M."/>
            <person name="Mutuku M."/>
            <person name="Mkoji G."/>
            <person name="Steinauer M."/>
            <person name="Loker E.S."/>
        </authorList>
    </citation>
    <scope>NUCLEOTIDE SEQUENCE</scope>
    <source>
        <strain evidence="7">KasaAsao</strain>
        <tissue evidence="7">Whole Snail</tissue>
    </source>
</reference>
<name>A0AAD8BL20_BIOPF</name>
<proteinExistence type="predicted"/>
<evidence type="ECO:0000256" key="3">
    <source>
        <dbReference type="ARBA" id="ARBA00022989"/>
    </source>
</evidence>
<keyword evidence="8" id="KW-1185">Reference proteome</keyword>
<gene>
    <name evidence="7" type="ORF">Bpfe_014338</name>
</gene>
<sequence>MLNKSLEVFDVPVTGSRFETKDLETLKDLELLVNTIDQELVTRSELQLWVLVNYVVVCTGLGLLSLVANIINLFVFAKQGLDSSINISLFCTALSDLIKVVSIEWMAVCWNPYVHKLGAPVIFTDLLYLTAGWPTECAHKIAIFITAYITLERYLCIVTPLKIKDIITPSRTVGVIICIKCMCISYLVPEYAYVGYDWNFYPALNKTMLGMAFRQEARDLKGLTFLIQAILIVFGLISVGLFSFLLISELKKQSTWRKLHTNCEQVKKKRLSSRDRKSSVLIAV</sequence>
<feature type="transmembrane region" description="Helical" evidence="5">
    <location>
        <begin position="225"/>
        <end position="247"/>
    </location>
</feature>
<organism evidence="7 8">
    <name type="scientific">Biomphalaria pfeifferi</name>
    <name type="common">Bloodfluke planorb</name>
    <name type="synonym">Freshwater snail</name>
    <dbReference type="NCBI Taxonomy" id="112525"/>
    <lineage>
        <taxon>Eukaryota</taxon>
        <taxon>Metazoa</taxon>
        <taxon>Spiralia</taxon>
        <taxon>Lophotrochozoa</taxon>
        <taxon>Mollusca</taxon>
        <taxon>Gastropoda</taxon>
        <taxon>Heterobranchia</taxon>
        <taxon>Euthyneura</taxon>
        <taxon>Panpulmonata</taxon>
        <taxon>Hygrophila</taxon>
        <taxon>Lymnaeoidea</taxon>
        <taxon>Planorbidae</taxon>
        <taxon>Biomphalaria</taxon>
    </lineage>
</organism>
<dbReference type="SUPFAM" id="SSF81321">
    <property type="entry name" value="Family A G protein-coupled receptor-like"/>
    <property type="match status" value="1"/>
</dbReference>
<comment type="subcellular location">
    <subcellularLocation>
        <location evidence="1">Membrane</location>
    </subcellularLocation>
</comment>
<dbReference type="AlphaFoldDB" id="A0AAD8BL20"/>
<accession>A0AAD8BL20</accession>
<dbReference type="PROSITE" id="PS50262">
    <property type="entry name" value="G_PROTEIN_RECEP_F1_2"/>
    <property type="match status" value="1"/>
</dbReference>
<evidence type="ECO:0000313" key="7">
    <source>
        <dbReference type="EMBL" id="KAK0056251.1"/>
    </source>
</evidence>
<keyword evidence="7" id="KW-0675">Receptor</keyword>
<evidence type="ECO:0000256" key="4">
    <source>
        <dbReference type="ARBA" id="ARBA00023136"/>
    </source>
</evidence>
<dbReference type="EMBL" id="JASAOG010000063">
    <property type="protein sequence ID" value="KAK0056251.1"/>
    <property type="molecule type" value="Genomic_DNA"/>
</dbReference>
<evidence type="ECO:0000256" key="2">
    <source>
        <dbReference type="ARBA" id="ARBA00022692"/>
    </source>
</evidence>
<evidence type="ECO:0000256" key="1">
    <source>
        <dbReference type="ARBA" id="ARBA00004370"/>
    </source>
</evidence>
<comment type="caution">
    <text evidence="7">The sequence shown here is derived from an EMBL/GenBank/DDBJ whole genome shotgun (WGS) entry which is preliminary data.</text>
</comment>
<keyword evidence="4 5" id="KW-0472">Membrane</keyword>
<dbReference type="InterPro" id="IPR052954">
    <property type="entry name" value="GPCR-Ligand_Int"/>
</dbReference>
<dbReference type="InterPro" id="IPR017452">
    <property type="entry name" value="GPCR_Rhodpsn_7TM"/>
</dbReference>
<feature type="transmembrane region" description="Helical" evidence="5">
    <location>
        <begin position="173"/>
        <end position="194"/>
    </location>
</feature>
<keyword evidence="3 5" id="KW-1133">Transmembrane helix</keyword>
<dbReference type="PANTHER" id="PTHR46641">
    <property type="entry name" value="FMRFAMIDE RECEPTOR-RELATED"/>
    <property type="match status" value="1"/>
</dbReference>
<evidence type="ECO:0000259" key="6">
    <source>
        <dbReference type="PROSITE" id="PS50262"/>
    </source>
</evidence>
<keyword evidence="2 5" id="KW-0812">Transmembrane</keyword>
<protein>
    <submittedName>
        <fullName evidence="7">Growth hormone secretagogue receptor type 1</fullName>
    </submittedName>
</protein>
<dbReference type="Gene3D" id="1.20.1070.10">
    <property type="entry name" value="Rhodopsin 7-helix transmembrane proteins"/>
    <property type="match status" value="1"/>
</dbReference>
<dbReference type="GO" id="GO:0016020">
    <property type="term" value="C:membrane"/>
    <property type="evidence" value="ECO:0007669"/>
    <property type="project" value="UniProtKB-SubCell"/>
</dbReference>
<reference evidence="7" key="1">
    <citation type="journal article" date="2023" name="PLoS Negl. Trop. Dis.">
        <title>A genome sequence for Biomphalaria pfeifferi, the major vector snail for the human-infecting parasite Schistosoma mansoni.</title>
        <authorList>
            <person name="Bu L."/>
            <person name="Lu L."/>
            <person name="Laidemitt M.R."/>
            <person name="Zhang S.M."/>
            <person name="Mutuku M."/>
            <person name="Mkoji G."/>
            <person name="Steinauer M."/>
            <person name="Loker E.S."/>
        </authorList>
    </citation>
    <scope>NUCLEOTIDE SEQUENCE</scope>
    <source>
        <strain evidence="7">KasaAsao</strain>
    </source>
</reference>
<feature type="domain" description="G-protein coupled receptors family 1 profile" evidence="6">
    <location>
        <begin position="68"/>
        <end position="284"/>
    </location>
</feature>
<evidence type="ECO:0000313" key="8">
    <source>
        <dbReference type="Proteomes" id="UP001233172"/>
    </source>
</evidence>
<dbReference type="PANTHER" id="PTHR46641:SF2">
    <property type="entry name" value="FMRFAMIDE RECEPTOR"/>
    <property type="match status" value="1"/>
</dbReference>
<evidence type="ECO:0000256" key="5">
    <source>
        <dbReference type="SAM" id="Phobius"/>
    </source>
</evidence>
<feature type="transmembrane region" description="Helical" evidence="5">
    <location>
        <begin position="51"/>
        <end position="75"/>
    </location>
</feature>